<keyword evidence="5" id="KW-1185">Reference proteome</keyword>
<proteinExistence type="predicted"/>
<protein>
    <submittedName>
        <fullName evidence="4">FHA domain-containing protein</fullName>
    </submittedName>
</protein>
<feature type="compositionally biased region" description="Low complexity" evidence="2">
    <location>
        <begin position="107"/>
        <end position="124"/>
    </location>
</feature>
<evidence type="ECO:0000313" key="4">
    <source>
        <dbReference type="EMBL" id="MBK0422012.1"/>
    </source>
</evidence>
<feature type="compositionally biased region" description="Low complexity" evidence="2">
    <location>
        <begin position="70"/>
        <end position="81"/>
    </location>
</feature>
<feature type="region of interest" description="Disordered" evidence="2">
    <location>
        <begin position="70"/>
        <end position="124"/>
    </location>
</feature>
<dbReference type="SUPFAM" id="SSF49879">
    <property type="entry name" value="SMAD/FHA domain"/>
    <property type="match status" value="1"/>
</dbReference>
<dbReference type="EMBL" id="JAEHOI010000006">
    <property type="protein sequence ID" value="MBK0422012.1"/>
    <property type="molecule type" value="Genomic_DNA"/>
</dbReference>
<dbReference type="InterPro" id="IPR000253">
    <property type="entry name" value="FHA_dom"/>
</dbReference>
<dbReference type="Gene3D" id="2.60.200.20">
    <property type="match status" value="1"/>
</dbReference>
<accession>A0A934UYE0</accession>
<dbReference type="InterPro" id="IPR032030">
    <property type="entry name" value="YscD_cytoplasmic_dom"/>
</dbReference>
<evidence type="ECO:0000256" key="2">
    <source>
        <dbReference type="SAM" id="MobiDB-lite"/>
    </source>
</evidence>
<dbReference type="InterPro" id="IPR008984">
    <property type="entry name" value="SMAD_FHA_dom_sf"/>
</dbReference>
<gene>
    <name evidence="4" type="ORF">JD292_07985</name>
</gene>
<organism evidence="4 5">
    <name type="scientific">Leucobacter edaphi</name>
    <dbReference type="NCBI Taxonomy" id="2796472"/>
    <lineage>
        <taxon>Bacteria</taxon>
        <taxon>Bacillati</taxon>
        <taxon>Actinomycetota</taxon>
        <taxon>Actinomycetes</taxon>
        <taxon>Micrococcales</taxon>
        <taxon>Microbacteriaceae</taxon>
        <taxon>Leucobacter</taxon>
    </lineage>
</organism>
<dbReference type="SMART" id="SM00240">
    <property type="entry name" value="FHA"/>
    <property type="match status" value="1"/>
</dbReference>
<evidence type="ECO:0000256" key="1">
    <source>
        <dbReference type="ARBA" id="ARBA00022553"/>
    </source>
</evidence>
<name>A0A934UYE0_9MICO</name>
<dbReference type="RefSeq" id="WP_200132204.1">
    <property type="nucleotide sequence ID" value="NZ_JAEHOI010000006.1"/>
</dbReference>
<comment type="caution">
    <text evidence="4">The sequence shown here is derived from an EMBL/GenBank/DDBJ whole genome shotgun (WGS) entry which is preliminary data.</text>
</comment>
<dbReference type="PROSITE" id="PS50006">
    <property type="entry name" value="FHA_DOMAIN"/>
    <property type="match status" value="1"/>
</dbReference>
<sequence>MSELTLLILRIGFLLLLWFFIFTIVYALRSDLFGAPVRRLKSENGRSSGSGSASPVVAAAAPVSAPPVAAAAPAPSAPSAPTEAVQSAGGRPADSGPAITPSAGLLPSAGPEPTASGAAPAAGTPGHGAAGTLVITSGVATGTAIPLDEDFVSIGRSGDSTLVIVDEYTSTYHARLARQGDQWILTDLDSTNGTRLNGERVKRPVVVPLNTPVTIGTTTFELRP</sequence>
<keyword evidence="1" id="KW-0597">Phosphoprotein</keyword>
<dbReference type="Proteomes" id="UP000618733">
    <property type="component" value="Unassembled WGS sequence"/>
</dbReference>
<dbReference type="AlphaFoldDB" id="A0A934UYE0"/>
<dbReference type="Pfam" id="PF16697">
    <property type="entry name" value="Yop-YscD_cpl"/>
    <property type="match status" value="1"/>
</dbReference>
<feature type="domain" description="FHA" evidence="3">
    <location>
        <begin position="152"/>
        <end position="201"/>
    </location>
</feature>
<evidence type="ECO:0000259" key="3">
    <source>
        <dbReference type="PROSITE" id="PS50006"/>
    </source>
</evidence>
<evidence type="ECO:0000313" key="5">
    <source>
        <dbReference type="Proteomes" id="UP000618733"/>
    </source>
</evidence>
<reference evidence="4" key="1">
    <citation type="submission" date="2020-12" db="EMBL/GenBank/DDBJ databases">
        <title>Leucobacter sp. CAS2, isolated from Chromium sludge.</title>
        <authorList>
            <person name="Xu Z."/>
        </authorList>
    </citation>
    <scope>NUCLEOTIDE SEQUENCE</scope>
    <source>
        <strain evidence="4">CSA2</strain>
    </source>
</reference>